<accession>A0A1M4ZDL9</accession>
<evidence type="ECO:0000313" key="2">
    <source>
        <dbReference type="EMBL" id="SHF16055.1"/>
    </source>
</evidence>
<reference evidence="3" key="1">
    <citation type="submission" date="2016-11" db="EMBL/GenBank/DDBJ databases">
        <authorList>
            <person name="Varghese N."/>
            <person name="Submissions S."/>
        </authorList>
    </citation>
    <scope>NUCLEOTIDE SEQUENCE [LARGE SCALE GENOMIC DNA]</scope>
    <source>
        <strain evidence="3">DSM 11792</strain>
    </source>
</reference>
<dbReference type="OrthoDB" id="1808568at2"/>
<dbReference type="AlphaFoldDB" id="A0A1M4ZDL9"/>
<proteinExistence type="predicted"/>
<evidence type="ECO:0000313" key="3">
    <source>
        <dbReference type="Proteomes" id="UP000184196"/>
    </source>
</evidence>
<name>A0A1M4ZDL9_9FIRM</name>
<dbReference type="RefSeq" id="WP_073164872.1">
    <property type="nucleotide sequence ID" value="NZ_FQUW01000016.1"/>
</dbReference>
<evidence type="ECO:0000256" key="1">
    <source>
        <dbReference type="SAM" id="MobiDB-lite"/>
    </source>
</evidence>
<organism evidence="2 3">
    <name type="scientific">Desulfofundulus australicus DSM 11792</name>
    <dbReference type="NCBI Taxonomy" id="1121425"/>
    <lineage>
        <taxon>Bacteria</taxon>
        <taxon>Bacillati</taxon>
        <taxon>Bacillota</taxon>
        <taxon>Clostridia</taxon>
        <taxon>Eubacteriales</taxon>
        <taxon>Peptococcaceae</taxon>
        <taxon>Desulfofundulus</taxon>
    </lineage>
</organism>
<feature type="region of interest" description="Disordered" evidence="1">
    <location>
        <begin position="68"/>
        <end position="106"/>
    </location>
</feature>
<keyword evidence="3" id="KW-1185">Reference proteome</keyword>
<protein>
    <submittedName>
        <fullName evidence="2">Uncharacterized protein</fullName>
    </submittedName>
</protein>
<dbReference type="Proteomes" id="UP000184196">
    <property type="component" value="Unassembled WGS sequence"/>
</dbReference>
<sequence length="106" mass="11467">MPDLQGGRMTPLSIPLLLILFTRPGMEERLSQLASFLEATRNALETMRSGMETLQASLKQLAQEAGINQKTTILPAGIPEEPEPTSPEEVPPADGKSPEMQDPGNI</sequence>
<dbReference type="EMBL" id="FQUW01000016">
    <property type="protein sequence ID" value="SHF16055.1"/>
    <property type="molecule type" value="Genomic_DNA"/>
</dbReference>
<gene>
    <name evidence="2" type="ORF">SAMN02745218_01592</name>
</gene>